<feature type="chain" id="PRO_5040233191" evidence="1">
    <location>
        <begin position="24"/>
        <end position="95"/>
    </location>
</feature>
<evidence type="ECO:0000313" key="2">
    <source>
        <dbReference type="EMBL" id="CAH1971704.1"/>
    </source>
</evidence>
<comment type="caution">
    <text evidence="2">The sequence shown here is derived from an EMBL/GenBank/DDBJ whole genome shotgun (WGS) entry which is preliminary data.</text>
</comment>
<proteinExistence type="predicted"/>
<protein>
    <submittedName>
        <fullName evidence="2">Uncharacterized protein</fullName>
    </submittedName>
</protein>
<reference evidence="2" key="1">
    <citation type="submission" date="2022-03" db="EMBL/GenBank/DDBJ databases">
        <authorList>
            <person name="Sayadi A."/>
        </authorList>
    </citation>
    <scope>NUCLEOTIDE SEQUENCE</scope>
</reference>
<evidence type="ECO:0000256" key="1">
    <source>
        <dbReference type="SAM" id="SignalP"/>
    </source>
</evidence>
<dbReference type="OrthoDB" id="9946071at2759"/>
<dbReference type="EMBL" id="CAKOFQ010006789">
    <property type="protein sequence ID" value="CAH1971704.1"/>
    <property type="molecule type" value="Genomic_DNA"/>
</dbReference>
<gene>
    <name evidence="2" type="ORF">ACAOBT_LOCUS9566</name>
</gene>
<sequence>MATDGQNFVIIVLLLLNQPHAFSQDSADDAQKVLPTEDGYYLDSLNGAAFTDGPETLVCPSSNVITTKYKCNLKGKWVDCTRRHCCKDYTFIAER</sequence>
<dbReference type="AlphaFoldDB" id="A0A9P0P8H3"/>
<dbReference type="Proteomes" id="UP001152888">
    <property type="component" value="Unassembled WGS sequence"/>
</dbReference>
<keyword evidence="1" id="KW-0732">Signal</keyword>
<name>A0A9P0P8H3_ACAOB</name>
<organism evidence="2 3">
    <name type="scientific">Acanthoscelides obtectus</name>
    <name type="common">Bean weevil</name>
    <name type="synonym">Bruchus obtectus</name>
    <dbReference type="NCBI Taxonomy" id="200917"/>
    <lineage>
        <taxon>Eukaryota</taxon>
        <taxon>Metazoa</taxon>
        <taxon>Ecdysozoa</taxon>
        <taxon>Arthropoda</taxon>
        <taxon>Hexapoda</taxon>
        <taxon>Insecta</taxon>
        <taxon>Pterygota</taxon>
        <taxon>Neoptera</taxon>
        <taxon>Endopterygota</taxon>
        <taxon>Coleoptera</taxon>
        <taxon>Polyphaga</taxon>
        <taxon>Cucujiformia</taxon>
        <taxon>Chrysomeloidea</taxon>
        <taxon>Chrysomelidae</taxon>
        <taxon>Bruchinae</taxon>
        <taxon>Bruchini</taxon>
        <taxon>Acanthoscelides</taxon>
    </lineage>
</organism>
<keyword evidence="3" id="KW-1185">Reference proteome</keyword>
<feature type="signal peptide" evidence="1">
    <location>
        <begin position="1"/>
        <end position="23"/>
    </location>
</feature>
<evidence type="ECO:0000313" key="3">
    <source>
        <dbReference type="Proteomes" id="UP001152888"/>
    </source>
</evidence>
<accession>A0A9P0P8H3</accession>